<dbReference type="EMBL" id="AP012046">
    <property type="protein sequence ID" value="BAK93754.1"/>
    <property type="molecule type" value="Genomic_DNA"/>
</dbReference>
<sequence>MRHAAHIYFYQQLYWGVTKGLTRIFLYQVEENSGFIYLKNKGGQVYLLWKRMVHK</sequence>
<organism evidence="1 2">
    <name type="scientific">Tetragenococcus halophilus (strain DSM 20338 / JCM 20259 / NCIMB 9735 / NBRC 12172)</name>
    <name type="common">Pediococcus halophilus</name>
    <dbReference type="NCBI Taxonomy" id="945021"/>
    <lineage>
        <taxon>Bacteria</taxon>
        <taxon>Bacillati</taxon>
        <taxon>Bacillota</taxon>
        <taxon>Bacilli</taxon>
        <taxon>Lactobacillales</taxon>
        <taxon>Enterococcaceae</taxon>
        <taxon>Tetragenococcus</taxon>
    </lineage>
</organism>
<evidence type="ECO:0000313" key="1">
    <source>
        <dbReference type="EMBL" id="BAK93754.1"/>
    </source>
</evidence>
<evidence type="ECO:0000313" key="2">
    <source>
        <dbReference type="Proteomes" id="UP000002663"/>
    </source>
</evidence>
<accession>A0AAN1VQ86</accession>
<protein>
    <submittedName>
        <fullName evidence="1">Uncharacterized protein</fullName>
    </submittedName>
</protein>
<reference evidence="1 2" key="1">
    <citation type="submission" date="2011-01" db="EMBL/GenBank/DDBJ databases">
        <title>Whole genome sequence of Tetragenococcus halophilus NBRC 12172.</title>
        <authorList>
            <person name="Nakazawa H."/>
            <person name="Omata S."/>
            <person name="Koga C."/>
            <person name="Watanabe Y."/>
            <person name="Katano Y."/>
            <person name="Ito N."/>
            <person name="Tsukatani N."/>
            <person name="Ankai A."/>
            <person name="Oguchi A."/>
            <person name="Fukui S."/>
            <person name="Yashiro I."/>
            <person name="Kamata S."/>
            <person name="Hashimoto Y."/>
            <person name="Yamazaki J."/>
            <person name="Taguchi H."/>
            <person name="Tanaka A."/>
            <person name="Koyama T."/>
            <person name="Ichige A."/>
            <person name="Hanya Y."/>
            <person name="Tanikawa S."/>
            <person name="Yamazaki S."/>
            <person name="Fujita N."/>
        </authorList>
    </citation>
    <scope>NUCLEOTIDE SEQUENCE [LARGE SCALE GENOMIC DNA]</scope>
    <source>
        <strain evidence="2">DSM 20338 / JCM 20259 / NCIMB 9735 / NBRC 12172</strain>
    </source>
</reference>
<dbReference type="KEGG" id="thl:TEH_04270"/>
<gene>
    <name evidence="1" type="ordered locus">TEH_04270</name>
</gene>
<name>A0AAN1VQ86_TETHN</name>
<proteinExistence type="predicted"/>
<dbReference type="AlphaFoldDB" id="A0AAN1VQ86"/>
<dbReference type="Proteomes" id="UP000002663">
    <property type="component" value="Chromosome"/>
</dbReference>